<evidence type="ECO:0000313" key="6">
    <source>
        <dbReference type="EMBL" id="GAA4948588.1"/>
    </source>
</evidence>
<feature type="domain" description="HTH lysR-type" evidence="5">
    <location>
        <begin position="1"/>
        <end position="16"/>
    </location>
</feature>
<proteinExistence type="inferred from homology"/>
<comment type="caution">
    <text evidence="6">The sequence shown here is derived from an EMBL/GenBank/DDBJ whole genome shotgun (WGS) entry which is preliminary data.</text>
</comment>
<dbReference type="EMBL" id="BAABLX010000028">
    <property type="protein sequence ID" value="GAA4948588.1"/>
    <property type="molecule type" value="Genomic_DNA"/>
</dbReference>
<sequence>MGIKLFYRTTRQQTLTYEGGLYCEHCLAMLEDLNSLESKLRDGQVRTEGKIRISCPMLFGRYCIAPVTRKLIRQYPNIYIETEFSDHVIDVLSAGFDVTIPLGKPTDSTAIIAKKIAVQRMVVFASPSYLAAFGTPTSTEDLQQHRAILYGRSAHIYS</sequence>
<keyword evidence="4" id="KW-0804">Transcription</keyword>
<evidence type="ECO:0000313" key="7">
    <source>
        <dbReference type="Proteomes" id="UP001409585"/>
    </source>
</evidence>
<evidence type="ECO:0000256" key="4">
    <source>
        <dbReference type="ARBA" id="ARBA00023163"/>
    </source>
</evidence>
<dbReference type="InterPro" id="IPR000847">
    <property type="entry name" value="LysR_HTH_N"/>
</dbReference>
<dbReference type="GO" id="GO:0003700">
    <property type="term" value="F:DNA-binding transcription factor activity"/>
    <property type="evidence" value="ECO:0007669"/>
    <property type="project" value="InterPro"/>
</dbReference>
<dbReference type="Gene3D" id="3.40.190.290">
    <property type="match status" value="1"/>
</dbReference>
<dbReference type="InterPro" id="IPR005119">
    <property type="entry name" value="LysR_subst-bd"/>
</dbReference>
<dbReference type="InterPro" id="IPR058163">
    <property type="entry name" value="LysR-type_TF_proteobact-type"/>
</dbReference>
<evidence type="ECO:0000256" key="3">
    <source>
        <dbReference type="ARBA" id="ARBA00023125"/>
    </source>
</evidence>
<dbReference type="PROSITE" id="PS50931">
    <property type="entry name" value="HTH_LYSR"/>
    <property type="match status" value="1"/>
</dbReference>
<accession>A0AAV3U4S8</accession>
<dbReference type="SUPFAM" id="SSF53850">
    <property type="entry name" value="Periplasmic binding protein-like II"/>
    <property type="match status" value="1"/>
</dbReference>
<dbReference type="GO" id="GO:0003677">
    <property type="term" value="F:DNA binding"/>
    <property type="evidence" value="ECO:0007669"/>
    <property type="project" value="UniProtKB-KW"/>
</dbReference>
<keyword evidence="7" id="KW-1185">Reference proteome</keyword>
<gene>
    <name evidence="6" type="ORF">GCM10025791_30740</name>
</gene>
<dbReference type="PANTHER" id="PTHR30537">
    <property type="entry name" value="HTH-TYPE TRANSCRIPTIONAL REGULATOR"/>
    <property type="match status" value="1"/>
</dbReference>
<keyword evidence="3" id="KW-0238">DNA-binding</keyword>
<evidence type="ECO:0000256" key="2">
    <source>
        <dbReference type="ARBA" id="ARBA00023015"/>
    </source>
</evidence>
<name>A0AAV3U4S8_9ALTE</name>
<organism evidence="6 7">
    <name type="scientific">Halioxenophilus aromaticivorans</name>
    <dbReference type="NCBI Taxonomy" id="1306992"/>
    <lineage>
        <taxon>Bacteria</taxon>
        <taxon>Pseudomonadati</taxon>
        <taxon>Pseudomonadota</taxon>
        <taxon>Gammaproteobacteria</taxon>
        <taxon>Alteromonadales</taxon>
        <taxon>Alteromonadaceae</taxon>
        <taxon>Halioxenophilus</taxon>
    </lineage>
</organism>
<comment type="similarity">
    <text evidence="1">Belongs to the LysR transcriptional regulatory family.</text>
</comment>
<dbReference type="AlphaFoldDB" id="A0AAV3U4S8"/>
<evidence type="ECO:0000256" key="1">
    <source>
        <dbReference type="ARBA" id="ARBA00009437"/>
    </source>
</evidence>
<dbReference type="Proteomes" id="UP001409585">
    <property type="component" value="Unassembled WGS sequence"/>
</dbReference>
<dbReference type="Pfam" id="PF03466">
    <property type="entry name" value="LysR_substrate"/>
    <property type="match status" value="1"/>
</dbReference>
<keyword evidence="2" id="KW-0805">Transcription regulation</keyword>
<reference evidence="7" key="1">
    <citation type="journal article" date="2019" name="Int. J. Syst. Evol. Microbiol.">
        <title>The Global Catalogue of Microorganisms (GCM) 10K type strain sequencing project: providing services to taxonomists for standard genome sequencing and annotation.</title>
        <authorList>
            <consortium name="The Broad Institute Genomics Platform"/>
            <consortium name="The Broad Institute Genome Sequencing Center for Infectious Disease"/>
            <person name="Wu L."/>
            <person name="Ma J."/>
        </authorList>
    </citation>
    <scope>NUCLEOTIDE SEQUENCE [LARGE SCALE GENOMIC DNA]</scope>
    <source>
        <strain evidence="7">JCM 19134</strain>
    </source>
</reference>
<dbReference type="PANTHER" id="PTHR30537:SF5">
    <property type="entry name" value="HTH-TYPE TRANSCRIPTIONAL ACTIVATOR TTDR-RELATED"/>
    <property type="match status" value="1"/>
</dbReference>
<protein>
    <recommendedName>
        <fullName evidence="5">HTH lysR-type domain-containing protein</fullName>
    </recommendedName>
</protein>
<evidence type="ECO:0000259" key="5">
    <source>
        <dbReference type="PROSITE" id="PS50931"/>
    </source>
</evidence>